<feature type="compositionally biased region" description="Basic and acidic residues" evidence="1">
    <location>
        <begin position="31"/>
        <end position="46"/>
    </location>
</feature>
<proteinExistence type="predicted"/>
<feature type="compositionally biased region" description="Basic and acidic residues" evidence="1">
    <location>
        <begin position="64"/>
        <end position="82"/>
    </location>
</feature>
<dbReference type="PANTHER" id="PTHR47374:SF5">
    <property type="entry name" value="J DOMAIN-CONTAINING PROTEIN"/>
    <property type="match status" value="1"/>
</dbReference>
<dbReference type="InterPro" id="IPR024593">
    <property type="entry name" value="DUF3444"/>
</dbReference>
<protein>
    <recommendedName>
        <fullName evidence="2">DUF3444 domain-containing protein</fullName>
    </recommendedName>
</protein>
<organism evidence="3 4">
    <name type="scientific">Digitaria exilis</name>
    <dbReference type="NCBI Taxonomy" id="1010633"/>
    <lineage>
        <taxon>Eukaryota</taxon>
        <taxon>Viridiplantae</taxon>
        <taxon>Streptophyta</taxon>
        <taxon>Embryophyta</taxon>
        <taxon>Tracheophyta</taxon>
        <taxon>Spermatophyta</taxon>
        <taxon>Magnoliopsida</taxon>
        <taxon>Liliopsida</taxon>
        <taxon>Poales</taxon>
        <taxon>Poaceae</taxon>
        <taxon>PACMAD clade</taxon>
        <taxon>Panicoideae</taxon>
        <taxon>Panicodae</taxon>
        <taxon>Paniceae</taxon>
        <taxon>Anthephorinae</taxon>
        <taxon>Digitaria</taxon>
    </lineage>
</organism>
<feature type="domain" description="DUF3444" evidence="2">
    <location>
        <begin position="396"/>
        <end position="596"/>
    </location>
</feature>
<dbReference type="Pfam" id="PF11926">
    <property type="entry name" value="DUF3444"/>
    <property type="match status" value="2"/>
</dbReference>
<evidence type="ECO:0000259" key="2">
    <source>
        <dbReference type="Pfam" id="PF11926"/>
    </source>
</evidence>
<name>A0A835BKV3_9POAL</name>
<gene>
    <name evidence="3" type="ORF">HU200_038113</name>
</gene>
<accession>A0A835BKV3</accession>
<dbReference type="PANTHER" id="PTHR47374">
    <property type="entry name" value="ENDOSOME ANTIGEN-LIKE PROTEIN, PUTATIVE (DUF3444)-RELATED"/>
    <property type="match status" value="1"/>
</dbReference>
<feature type="region of interest" description="Disordered" evidence="1">
    <location>
        <begin position="1"/>
        <end position="99"/>
    </location>
</feature>
<sequence>MDKMYNDNVAGAENQASKHLPSTVDSQDEENTTHEGRQQQYKKEATDTTNQTHVNPVITYECSDSSRSRDSCKNKRQRKEDNSFADANPSDGKKYNDNVAGTDNQVAEHVHSTVESQCETNATQEGSRQKYMKEQTGIANQMHVNPVIAYECPDFFDFGKLRDVNMIAVNEIWAFYDDHDFMPRVYAQINHVDASNLKVQVTWLEHNSMSGLETRWTREGLPAACGNFCLGGTYVLEDPSMYLSHRVTWTKGKNMNSFEIHPKEGEIWALYKESSLLRSPGTDNHQPFNYDFVEVSNVSMNVGFVVTPLVRIEGFRSLFVGVKDKPCILILPSELFRFSHSIPCYTTNGNEKVGVEGLLELDTAALPCDLGSAFPSITLDSYMDLNKKRITESVGVTYPASEFHNFDEDRSCEKFEYGQIWALYGNTDTFPNLYGWINKVEKEPFKLHLTWLKVCPQGVNKHWLEQDIPVSCGKFGVLNVTSEYYETCAFSHLVITRCQIDTVGQVTIVPKIGEVWAIYKNWAPDWIPSSKGCPAEYAIGEIKMCTGTGTLFAFLTKVHGYISVFKPDAQNGALEVPMNENLRFSHRIPSFRLTKENGGKLRGFYELDPAAVPEILLYE</sequence>
<evidence type="ECO:0000256" key="1">
    <source>
        <dbReference type="SAM" id="MobiDB-lite"/>
    </source>
</evidence>
<dbReference type="Proteomes" id="UP000636709">
    <property type="component" value="Unassembled WGS sequence"/>
</dbReference>
<keyword evidence="4" id="KW-1185">Reference proteome</keyword>
<dbReference type="AlphaFoldDB" id="A0A835BKV3"/>
<reference evidence="3" key="1">
    <citation type="submission" date="2020-07" db="EMBL/GenBank/DDBJ databases">
        <title>Genome sequence and genetic diversity analysis of an under-domesticated orphan crop, white fonio (Digitaria exilis).</title>
        <authorList>
            <person name="Bennetzen J.L."/>
            <person name="Chen S."/>
            <person name="Ma X."/>
            <person name="Wang X."/>
            <person name="Yssel A.E.J."/>
            <person name="Chaluvadi S.R."/>
            <person name="Johnson M."/>
            <person name="Gangashetty P."/>
            <person name="Hamidou F."/>
            <person name="Sanogo M.D."/>
            <person name="Zwaenepoel A."/>
            <person name="Wallace J."/>
            <person name="Van De Peer Y."/>
            <person name="Van Deynze A."/>
        </authorList>
    </citation>
    <scope>NUCLEOTIDE SEQUENCE</scope>
    <source>
        <tissue evidence="3">Leaves</tissue>
    </source>
</reference>
<evidence type="ECO:0000313" key="3">
    <source>
        <dbReference type="EMBL" id="KAF8694584.1"/>
    </source>
</evidence>
<dbReference type="OrthoDB" id="10250354at2759"/>
<comment type="caution">
    <text evidence="3">The sequence shown here is derived from an EMBL/GenBank/DDBJ whole genome shotgun (WGS) entry which is preliminary data.</text>
</comment>
<evidence type="ECO:0000313" key="4">
    <source>
        <dbReference type="Proteomes" id="UP000636709"/>
    </source>
</evidence>
<feature type="domain" description="DUF3444" evidence="2">
    <location>
        <begin position="148"/>
        <end position="351"/>
    </location>
</feature>
<dbReference type="EMBL" id="JACEFO010001902">
    <property type="protein sequence ID" value="KAF8694584.1"/>
    <property type="molecule type" value="Genomic_DNA"/>
</dbReference>